<dbReference type="EMBL" id="FP475957">
    <property type="protein sequence ID" value="CAZ90444.1"/>
    <property type="molecule type" value="Genomic_DNA"/>
</dbReference>
<dbReference type="CDD" id="cd01130">
    <property type="entry name" value="VirB11-like_ATPase"/>
    <property type="match status" value="1"/>
</dbReference>
<dbReference type="InterPro" id="IPR027417">
    <property type="entry name" value="P-loop_NTPase"/>
</dbReference>
<comment type="subcellular location">
    <subcellularLocation>
        <location evidence="2">Cell inner membrane</location>
        <topology evidence="2">Peripheral membrane protein</topology>
        <orientation evidence="2">Cytoplasmic side</orientation>
    </subcellularLocation>
</comment>
<reference evidence="5 7" key="5">
    <citation type="submission" date="2015-03" db="EMBL/GenBank/DDBJ databases">
        <authorList>
            <person name="Regsiter A."/>
            <person name="william w."/>
        </authorList>
    </citation>
    <scope>NUCLEOTIDE SEQUENCE [LARGE SCALE GENOMIC DNA]</scope>
    <source>
        <strain evidence="5 7">CB1</strain>
    </source>
</reference>
<dbReference type="InterPro" id="IPR050921">
    <property type="entry name" value="T4SS_GSP_E_ATPase"/>
</dbReference>
<keyword evidence="7" id="KW-1185">Reference proteome</keyword>
<dbReference type="Proteomes" id="UP000002372">
    <property type="component" value="Plasmid pTHI"/>
</dbReference>
<proteinExistence type="inferred from homology"/>
<dbReference type="Gene3D" id="3.40.50.300">
    <property type="entry name" value="P-loop containing nucleotide triphosphate hydrolases"/>
    <property type="match status" value="1"/>
</dbReference>
<evidence type="ECO:0000256" key="2">
    <source>
        <dbReference type="RuleBase" id="RU366071"/>
    </source>
</evidence>
<dbReference type="KEGG" id="thi:THI_p0048"/>
<dbReference type="GO" id="GO:0044097">
    <property type="term" value="P:secretion by the type IV secretion system"/>
    <property type="evidence" value="ECO:0007669"/>
    <property type="project" value="InterPro"/>
</dbReference>
<keyword evidence="2" id="KW-0472">Membrane</keyword>
<dbReference type="PANTHER" id="PTHR30486:SF6">
    <property type="entry name" value="TYPE IV PILUS RETRACTATION ATPASE PILT"/>
    <property type="match status" value="1"/>
</dbReference>
<dbReference type="Proteomes" id="UP000078599">
    <property type="component" value="Unassembled WGS sequence"/>
</dbReference>
<sequence>MHTSPHEVVELRRSSSAHAPMLHEFLTPFRAYLADDAVDEVCINQPGSIWTEGTRGWERHAQPALTFDACKHLVNLIAGYNGKSLKDRPVLSASLPSGERVQAVIPPGCEPGAVSITIRKASRISRSLEQLEDDGTFSDVVVKRDTLQDFERELLDLLAQRRYREFLHLAVVSKRNIVIAGKTGSGKTTLTKSLIDRIQPTARLITLEDVHELPLPNHPNHVHLFYSREVETHSVLSAKDALASCLRMKPDRILLAELRGDEAWEYVKAVNTGHPGSITSLHANGAYESFEQMTAFIKDSPTGAHLPADYIQKRLFATIDVVIFMHNRKVVEVFYDPESRHVNV</sequence>
<dbReference type="SUPFAM" id="SSF52540">
    <property type="entry name" value="P-loop containing nucleoside triphosphate hydrolases"/>
    <property type="match status" value="1"/>
</dbReference>
<dbReference type="RefSeq" id="WP_020909911.1">
    <property type="nucleotide sequence ID" value="NC_014144.1"/>
</dbReference>
<dbReference type="Gene3D" id="3.30.450.90">
    <property type="match status" value="1"/>
</dbReference>
<accession>D6CVV5</accession>
<evidence type="ECO:0000313" key="5">
    <source>
        <dbReference type="EMBL" id="CQR32623.1"/>
    </source>
</evidence>
<dbReference type="InterPro" id="IPR001482">
    <property type="entry name" value="T2SS/T4SS_dom"/>
</dbReference>
<geneLocation type="plasmid" evidence="4 6">
    <name>pTHI</name>
</geneLocation>
<keyword evidence="4" id="KW-0614">Plasmid</keyword>
<organism evidence="4 6">
    <name type="scientific">Thiomonas arsenitoxydans (strain DSM 22701 / CIP 110005 / 3As)</name>
    <dbReference type="NCBI Taxonomy" id="426114"/>
    <lineage>
        <taxon>Bacteria</taxon>
        <taxon>Pseudomonadati</taxon>
        <taxon>Pseudomonadota</taxon>
        <taxon>Betaproteobacteria</taxon>
        <taxon>Burkholderiales</taxon>
        <taxon>Thiomonas</taxon>
    </lineage>
</organism>
<dbReference type="PANTHER" id="PTHR30486">
    <property type="entry name" value="TWITCHING MOTILITY PROTEIN PILT"/>
    <property type="match status" value="1"/>
</dbReference>
<dbReference type="HOGENOM" id="CLU_005379_3_1_4"/>
<comment type="function">
    <text evidence="2">Part of the Type IV secretion system.</text>
</comment>
<dbReference type="InterPro" id="IPR014155">
    <property type="entry name" value="VirB11"/>
</dbReference>
<dbReference type="EMBL" id="CTRI01000013">
    <property type="protein sequence ID" value="CQR32623.1"/>
    <property type="molecule type" value="Genomic_DNA"/>
</dbReference>
<keyword evidence="2" id="KW-0067">ATP-binding</keyword>
<feature type="domain" description="Bacterial type II secretion system protein E" evidence="3">
    <location>
        <begin position="154"/>
        <end position="296"/>
    </location>
</feature>
<dbReference type="AlphaFoldDB" id="D6CVV5"/>
<keyword evidence="2" id="KW-1003">Cell membrane</keyword>
<comment type="similarity">
    <text evidence="1 2">Belongs to the GSP E family.</text>
</comment>
<dbReference type="NCBIfam" id="TIGR02788">
    <property type="entry name" value="VirB11"/>
    <property type="match status" value="1"/>
</dbReference>
<evidence type="ECO:0000256" key="1">
    <source>
        <dbReference type="ARBA" id="ARBA00006611"/>
    </source>
</evidence>
<dbReference type="GO" id="GO:0016887">
    <property type="term" value="F:ATP hydrolysis activity"/>
    <property type="evidence" value="ECO:0007669"/>
    <property type="project" value="InterPro"/>
</dbReference>
<dbReference type="GO" id="GO:0005886">
    <property type="term" value="C:plasma membrane"/>
    <property type="evidence" value="ECO:0007669"/>
    <property type="project" value="UniProtKB-SubCell"/>
</dbReference>
<reference key="3">
    <citation type="journal article" date="2010" name="PLoS Genet.">
        <title>Structure, function, and evolution of the Thiomonas spp. genome.</title>
        <authorList>
            <person name="Arsene-Ploetze F."/>
            <person name="Koechler S."/>
            <person name="Marchal M."/>
            <person name="Coppee J.-.Y."/>
            <person name="Chandler M."/>
            <person name="Bonnefoy V."/>
            <person name="Brochier-Armanet C."/>
            <person name="Barakat M."/>
            <person name="Barbe V."/>
            <person name="Battaglia-Brunet F."/>
            <person name="Bruneel O."/>
            <person name="Bryan C.G."/>
            <person name="Cleiss-Arnold J."/>
            <person name="Cruveiller S."/>
            <person name="Erhardt M."/>
            <person name="Heinrich-Salmeron A."/>
            <person name="Hommais F."/>
            <person name="Joulian C."/>
            <person name="Krin E."/>
            <person name="Lieutaud A."/>
            <person name="Lievremont D."/>
            <person name="Michel C."/>
            <person name="Muller D."/>
            <person name="Ortet P."/>
            <person name="Proux C."/>
            <person name="Siguier P."/>
            <person name="Roche D."/>
            <person name="Rouy Z."/>
            <person name="Salvignol G."/>
            <person name="Slyemi D."/>
            <person name="Talla E."/>
            <person name="Weiss S."/>
            <person name="Weissenbach J."/>
            <person name="Medigue C."/>
            <person name="Bertin P.N."/>
        </authorList>
    </citation>
    <scope>NUCLEOTIDE SEQUENCE</scope>
    <source>
        <strain>3As</strain>
    </source>
</reference>
<reference evidence="4" key="4">
    <citation type="submission" date="2010-07" db="EMBL/GenBank/DDBJ databases">
        <authorList>
            <person name="Genoscope - CEA"/>
        </authorList>
    </citation>
    <scope>NUCLEOTIDE SEQUENCE</scope>
    <source>
        <strain evidence="4">3As</strain>
        <plasmid evidence="4">pTHI</plasmid>
    </source>
</reference>
<evidence type="ECO:0000313" key="4">
    <source>
        <dbReference type="EMBL" id="CAZ90444.1"/>
    </source>
</evidence>
<dbReference type="GO" id="GO:0005524">
    <property type="term" value="F:ATP binding"/>
    <property type="evidence" value="ECO:0007669"/>
    <property type="project" value="UniProtKB-UniRule"/>
</dbReference>
<keyword evidence="2" id="KW-0547">Nucleotide-binding</keyword>
<protein>
    <recommendedName>
        <fullName evidence="2">Type IV secretion system protein</fullName>
    </recommendedName>
</protein>
<gene>
    <name evidence="4" type="primary">trwdD</name>
    <name evidence="5" type="synonym">virB</name>
    <name evidence="4" type="ordered locus">THI_p0048</name>
    <name evidence="5" type="ORF">THICB1_200015</name>
</gene>
<name>D6CVV5_THIA3</name>
<keyword evidence="2" id="KW-0997">Cell inner membrane</keyword>
<dbReference type="OrthoDB" id="9810761at2"/>
<dbReference type="Pfam" id="PF00437">
    <property type="entry name" value="T2SSE"/>
    <property type="match status" value="1"/>
</dbReference>
<evidence type="ECO:0000313" key="7">
    <source>
        <dbReference type="Proteomes" id="UP000078599"/>
    </source>
</evidence>
<evidence type="ECO:0000313" key="6">
    <source>
        <dbReference type="Proteomes" id="UP000002372"/>
    </source>
</evidence>
<reference evidence="6" key="2">
    <citation type="journal article" date="2010" name="PLoS Genet.">
        <title>Structure, function, and evolution of the Thiomonas spp. genome.</title>
        <authorList>
            <person name="Arsene-Ploetze F."/>
            <person name="Koechler S."/>
            <person name="Marchal M."/>
            <person name="Coppee J.Y."/>
            <person name="Chandler M."/>
            <person name="Bonnefoy V."/>
            <person name="Brochier-Armanet C."/>
            <person name="Barakat M."/>
            <person name="Barbe V."/>
            <person name="Battaglia-Brunet F."/>
            <person name="Bruneel O."/>
            <person name="Bryan C.G."/>
            <person name="Cleiss-Arnold J."/>
            <person name="Cruveiller S."/>
            <person name="Erhardt M."/>
            <person name="Heinrich-Salmeron A."/>
            <person name="Hommais F."/>
            <person name="Joulian C."/>
            <person name="Krin E."/>
            <person name="Lieutaud A."/>
            <person name="Lievremont D."/>
            <person name="Michel C."/>
            <person name="Muller D."/>
            <person name="Ortet P."/>
            <person name="Proux C."/>
            <person name="Siguier P."/>
            <person name="Roche D."/>
            <person name="Rouy Z."/>
            <person name="Salvignol G."/>
            <person name="Slyemi D."/>
            <person name="Talla E."/>
            <person name="Weiss S."/>
            <person name="Weissenbach J."/>
            <person name="Medigue C."/>
            <person name="Bertin P.N."/>
        </authorList>
    </citation>
    <scope>NUCLEOTIDE SEQUENCE [LARGE SCALE GENOMIC DNA]</scope>
    <source>
        <strain evidence="6">DSM 22701 / CIP 110005 / 3As</strain>
    </source>
</reference>
<reference key="1">
    <citation type="submission" date="2009-07" db="EMBL/GenBank/DDBJ databases">
        <authorList>
            <person name="Genoscope - CEA"/>
        </authorList>
    </citation>
    <scope>NUCLEOTIDE SEQUENCE</scope>
    <source>
        <strain>3As</strain>
    </source>
</reference>
<dbReference type="GO" id="GO:0043684">
    <property type="term" value="C:type IV secretion system complex"/>
    <property type="evidence" value="ECO:0007669"/>
    <property type="project" value="UniProtKB-UniRule"/>
</dbReference>
<evidence type="ECO:0000259" key="3">
    <source>
        <dbReference type="Pfam" id="PF00437"/>
    </source>
</evidence>